<dbReference type="InterPro" id="IPR036390">
    <property type="entry name" value="WH_DNA-bd_sf"/>
</dbReference>
<proteinExistence type="predicted"/>
<dbReference type="GO" id="GO:0003677">
    <property type="term" value="F:DNA binding"/>
    <property type="evidence" value="ECO:0007669"/>
    <property type="project" value="UniProtKB-KW"/>
</dbReference>
<dbReference type="EMBL" id="PDEM01000023">
    <property type="protein sequence ID" value="PHZ84671.1"/>
    <property type="molecule type" value="Genomic_DNA"/>
</dbReference>
<evidence type="ECO:0000259" key="4">
    <source>
        <dbReference type="PROSITE" id="PS50949"/>
    </source>
</evidence>
<dbReference type="InterPro" id="IPR036388">
    <property type="entry name" value="WH-like_DNA-bd_sf"/>
</dbReference>
<sequence length="247" mass="27355">MHSELKKIVSKWDNSSPLYIQLANNLKQIILEGKMASGDSLPSERMLTEITGASRVTVRKAIRRLIEEGLLLSRQGAGTFVAPAIEQSGEELTSFTDDAQDRGEEPASIWLVRSIASPTEEEARHLKISLNDPVVRLGRVRLSDGEPLAIEHAVIPAALLPSHENVGLSLYQALEKIGVYPVKGTQKIRASLATPTEAALLSIHEESEILRIERHTFTKDGTPVEYTRSAYRGDKYVFVSYLHECID</sequence>
<dbReference type="AlphaFoldDB" id="A0A2G4YQS1"/>
<evidence type="ECO:0000256" key="3">
    <source>
        <dbReference type="ARBA" id="ARBA00023163"/>
    </source>
</evidence>
<keyword evidence="6" id="KW-1185">Reference proteome</keyword>
<dbReference type="InterPro" id="IPR011663">
    <property type="entry name" value="UTRA"/>
</dbReference>
<dbReference type="InterPro" id="IPR028978">
    <property type="entry name" value="Chorismate_lyase_/UTRA_dom_sf"/>
</dbReference>
<dbReference type="SUPFAM" id="SSF46785">
    <property type="entry name" value="Winged helix' DNA-binding domain"/>
    <property type="match status" value="1"/>
</dbReference>
<dbReference type="InParanoid" id="A0A2G4YQS1"/>
<dbReference type="CDD" id="cd07377">
    <property type="entry name" value="WHTH_GntR"/>
    <property type="match status" value="1"/>
</dbReference>
<evidence type="ECO:0000256" key="2">
    <source>
        <dbReference type="ARBA" id="ARBA00023125"/>
    </source>
</evidence>
<dbReference type="FunCoup" id="A0A2G4YQS1">
    <property type="interactions" value="17"/>
</dbReference>
<accession>A0A2G4YQS1</accession>
<dbReference type="OrthoDB" id="7173258at2"/>
<keyword evidence="2" id="KW-0238">DNA-binding</keyword>
<dbReference type="Proteomes" id="UP000229730">
    <property type="component" value="Unassembled WGS sequence"/>
</dbReference>
<evidence type="ECO:0000313" key="6">
    <source>
        <dbReference type="Proteomes" id="UP000229730"/>
    </source>
</evidence>
<dbReference type="RefSeq" id="WP_099472889.1">
    <property type="nucleotide sequence ID" value="NZ_CP041025.1"/>
</dbReference>
<feature type="domain" description="HTH gntR-type" evidence="4">
    <location>
        <begin position="16"/>
        <end position="84"/>
    </location>
</feature>
<dbReference type="Gene3D" id="1.10.10.10">
    <property type="entry name" value="Winged helix-like DNA-binding domain superfamily/Winged helix DNA-binding domain"/>
    <property type="match status" value="1"/>
</dbReference>
<evidence type="ECO:0000256" key="1">
    <source>
        <dbReference type="ARBA" id="ARBA00023015"/>
    </source>
</evidence>
<dbReference type="InterPro" id="IPR050679">
    <property type="entry name" value="Bact_HTH_transcr_reg"/>
</dbReference>
<dbReference type="PANTHER" id="PTHR44846">
    <property type="entry name" value="MANNOSYL-D-GLYCERATE TRANSPORT/METABOLISM SYSTEM REPRESSOR MNGR-RELATED"/>
    <property type="match status" value="1"/>
</dbReference>
<comment type="caution">
    <text evidence="5">The sequence shown here is derived from an EMBL/GenBank/DDBJ whole genome shotgun (WGS) entry which is preliminary data.</text>
</comment>
<dbReference type="SUPFAM" id="SSF64288">
    <property type="entry name" value="Chorismate lyase-like"/>
    <property type="match status" value="1"/>
</dbReference>
<gene>
    <name evidence="5" type="ORF">CRD36_10300</name>
</gene>
<evidence type="ECO:0000313" key="5">
    <source>
        <dbReference type="EMBL" id="PHZ84671.1"/>
    </source>
</evidence>
<dbReference type="SMART" id="SM00866">
    <property type="entry name" value="UTRA"/>
    <property type="match status" value="1"/>
</dbReference>
<reference evidence="5 6" key="1">
    <citation type="submission" date="2017-10" db="EMBL/GenBank/DDBJ databases">
        <title>Frigbacter circumglobatus gen. nov. sp. nov., isolated from sediment cultured in situ.</title>
        <authorList>
            <person name="Zhao Z."/>
        </authorList>
    </citation>
    <scope>NUCLEOTIDE SEQUENCE [LARGE SCALE GENOMIC DNA]</scope>
    <source>
        <strain evidence="5 6">ZYL</strain>
    </source>
</reference>
<dbReference type="SMART" id="SM00345">
    <property type="entry name" value="HTH_GNTR"/>
    <property type="match status" value="1"/>
</dbReference>
<protein>
    <submittedName>
        <fullName evidence="5">GntR family transcriptional regulator</fullName>
    </submittedName>
</protein>
<dbReference type="GO" id="GO:0003700">
    <property type="term" value="F:DNA-binding transcription factor activity"/>
    <property type="evidence" value="ECO:0007669"/>
    <property type="project" value="InterPro"/>
</dbReference>
<dbReference type="Pfam" id="PF07702">
    <property type="entry name" value="UTRA"/>
    <property type="match status" value="1"/>
</dbReference>
<dbReference type="Gene3D" id="3.40.1410.10">
    <property type="entry name" value="Chorismate lyase-like"/>
    <property type="match status" value="1"/>
</dbReference>
<dbReference type="GO" id="GO:0045892">
    <property type="term" value="P:negative regulation of DNA-templated transcription"/>
    <property type="evidence" value="ECO:0007669"/>
    <property type="project" value="TreeGrafter"/>
</dbReference>
<dbReference type="InterPro" id="IPR000524">
    <property type="entry name" value="Tscrpt_reg_HTH_GntR"/>
</dbReference>
<dbReference type="PANTHER" id="PTHR44846:SF1">
    <property type="entry name" value="MANNOSYL-D-GLYCERATE TRANSPORT_METABOLISM SYSTEM REPRESSOR MNGR-RELATED"/>
    <property type="match status" value="1"/>
</dbReference>
<dbReference type="PRINTS" id="PR00035">
    <property type="entry name" value="HTHGNTR"/>
</dbReference>
<dbReference type="Pfam" id="PF00392">
    <property type="entry name" value="GntR"/>
    <property type="match status" value="1"/>
</dbReference>
<keyword evidence="3" id="KW-0804">Transcription</keyword>
<name>A0A2G4YQS1_9PROT</name>
<keyword evidence="1" id="KW-0805">Transcription regulation</keyword>
<dbReference type="PROSITE" id="PS50949">
    <property type="entry name" value="HTH_GNTR"/>
    <property type="match status" value="1"/>
</dbReference>
<organism evidence="5 6">
    <name type="scientific">Paremcibacter congregatus</name>
    <dbReference type="NCBI Taxonomy" id="2043170"/>
    <lineage>
        <taxon>Bacteria</taxon>
        <taxon>Pseudomonadati</taxon>
        <taxon>Pseudomonadota</taxon>
        <taxon>Alphaproteobacteria</taxon>
        <taxon>Emcibacterales</taxon>
        <taxon>Emcibacteraceae</taxon>
        <taxon>Paremcibacter</taxon>
    </lineage>
</organism>